<evidence type="ECO:0000256" key="5">
    <source>
        <dbReference type="ARBA" id="ARBA00022825"/>
    </source>
</evidence>
<gene>
    <name evidence="10" type="ORF">ACFSR3_03615</name>
</gene>
<evidence type="ECO:0000256" key="4">
    <source>
        <dbReference type="ARBA" id="ARBA00022801"/>
    </source>
</evidence>
<comment type="caution">
    <text evidence="6">Lacks conserved residue(s) required for the propagation of feature annotation.</text>
</comment>
<dbReference type="InterPro" id="IPR050131">
    <property type="entry name" value="Peptidase_S8_subtilisin-like"/>
</dbReference>
<sequence>MKRKLLIISFLFLFSGAVEAQNRKGTLKLRKGTDAHKLYVSFNNGVNLGNSQDYIKDLSAYIPEFKELSEEYNITIRKTIAINPSKLAELEALAVKNTGSGASVRKLSNIVELKIENPTNERLMALGQTLEKFSGVEYCSLMSAKPIPFPHDIEPATPSLLEYQNYITDYGVDMVYAWDLGLTGQGINIRDLEGSMNPLHEELNDRNVSFADNITIHPDIIDDETHGTGVFGILYADPGNYGITGLAHGANELVMYSVITVEAEYDVPFSISKCFEQSTEGDFVIYELQTDGYGELEDYGPSEYDLPVWDLTKAATDAGIIVVAAAGNGNQDLDSPIFDEYNSRGDSGAIIVGAGSPDEAHDRLWYSTYGERVDLQGWGLNVLTAGTGQAYIVNDDNNQTYTWFSGTSSATPIVASCAIVLQSYYHANTGEYLSGVELKEILKQTGKPQGLALEGNIGPLPNMPQAIEAMDVLLGINSIEKNTFIAYPNPVAERLTITGNFSESVSAEVYNALGQLMYETKGIENGIDFSSFSKGVYIVKVKDNGKTQSRKVIKN</sequence>
<proteinExistence type="inferred from homology"/>
<evidence type="ECO:0000256" key="7">
    <source>
        <dbReference type="SAM" id="SignalP"/>
    </source>
</evidence>
<dbReference type="PRINTS" id="PR00723">
    <property type="entry name" value="SUBTILISIN"/>
</dbReference>
<dbReference type="PANTHER" id="PTHR43806:SF11">
    <property type="entry name" value="CEREVISIN-RELATED"/>
    <property type="match status" value="1"/>
</dbReference>
<keyword evidence="5" id="KW-0720">Serine protease</keyword>
<comment type="similarity">
    <text evidence="1 6">Belongs to the peptidase S8 family.</text>
</comment>
<dbReference type="Pfam" id="PF18962">
    <property type="entry name" value="Por_Secre_tail"/>
    <property type="match status" value="1"/>
</dbReference>
<evidence type="ECO:0000256" key="6">
    <source>
        <dbReference type="PROSITE-ProRule" id="PRU01240"/>
    </source>
</evidence>
<feature type="chain" id="PRO_5047227383" evidence="7">
    <location>
        <begin position="21"/>
        <end position="555"/>
    </location>
</feature>
<dbReference type="InterPro" id="IPR026444">
    <property type="entry name" value="Secre_tail"/>
</dbReference>
<keyword evidence="3 7" id="KW-0732">Signal</keyword>
<dbReference type="PANTHER" id="PTHR43806">
    <property type="entry name" value="PEPTIDASE S8"/>
    <property type="match status" value="1"/>
</dbReference>
<evidence type="ECO:0000256" key="3">
    <source>
        <dbReference type="ARBA" id="ARBA00022729"/>
    </source>
</evidence>
<dbReference type="InterPro" id="IPR036852">
    <property type="entry name" value="Peptidase_S8/S53_dom_sf"/>
</dbReference>
<dbReference type="Gene3D" id="3.40.50.200">
    <property type="entry name" value="Peptidase S8/S53 domain"/>
    <property type="match status" value="1"/>
</dbReference>
<name>A0ABW5NTJ0_9FLAO</name>
<dbReference type="EC" id="3.4.-.-" evidence="10"/>
<evidence type="ECO:0000256" key="2">
    <source>
        <dbReference type="ARBA" id="ARBA00022670"/>
    </source>
</evidence>
<feature type="signal peptide" evidence="7">
    <location>
        <begin position="1"/>
        <end position="20"/>
    </location>
</feature>
<evidence type="ECO:0000256" key="1">
    <source>
        <dbReference type="ARBA" id="ARBA00011073"/>
    </source>
</evidence>
<evidence type="ECO:0000259" key="9">
    <source>
        <dbReference type="Pfam" id="PF18962"/>
    </source>
</evidence>
<accession>A0ABW5NTJ0</accession>
<keyword evidence="11" id="KW-1185">Reference proteome</keyword>
<dbReference type="PROSITE" id="PS51892">
    <property type="entry name" value="SUBTILASE"/>
    <property type="match status" value="1"/>
</dbReference>
<evidence type="ECO:0000313" key="10">
    <source>
        <dbReference type="EMBL" id="MFD2601132.1"/>
    </source>
</evidence>
<keyword evidence="4 10" id="KW-0378">Hydrolase</keyword>
<evidence type="ECO:0000259" key="8">
    <source>
        <dbReference type="Pfam" id="PF00082"/>
    </source>
</evidence>
<dbReference type="InterPro" id="IPR000209">
    <property type="entry name" value="Peptidase_S8/S53_dom"/>
</dbReference>
<comment type="caution">
    <text evidence="10">The sequence shown here is derived from an EMBL/GenBank/DDBJ whole genome shotgun (WGS) entry which is preliminary data.</text>
</comment>
<dbReference type="EMBL" id="JBHUMD010000005">
    <property type="protein sequence ID" value="MFD2601132.1"/>
    <property type="molecule type" value="Genomic_DNA"/>
</dbReference>
<dbReference type="GO" id="GO:0016787">
    <property type="term" value="F:hydrolase activity"/>
    <property type="evidence" value="ECO:0007669"/>
    <property type="project" value="UniProtKB-KW"/>
</dbReference>
<dbReference type="NCBIfam" id="TIGR04183">
    <property type="entry name" value="Por_Secre_tail"/>
    <property type="match status" value="1"/>
</dbReference>
<dbReference type="Pfam" id="PF00082">
    <property type="entry name" value="Peptidase_S8"/>
    <property type="match status" value="1"/>
</dbReference>
<organism evidence="10 11">
    <name type="scientific">Flavobacterium suzhouense</name>
    <dbReference type="NCBI Taxonomy" id="1529638"/>
    <lineage>
        <taxon>Bacteria</taxon>
        <taxon>Pseudomonadati</taxon>
        <taxon>Bacteroidota</taxon>
        <taxon>Flavobacteriia</taxon>
        <taxon>Flavobacteriales</taxon>
        <taxon>Flavobacteriaceae</taxon>
        <taxon>Flavobacterium</taxon>
    </lineage>
</organism>
<feature type="domain" description="Peptidase S8/S53" evidence="8">
    <location>
        <begin position="214"/>
        <end position="446"/>
    </location>
</feature>
<dbReference type="Proteomes" id="UP001597480">
    <property type="component" value="Unassembled WGS sequence"/>
</dbReference>
<dbReference type="RefSeq" id="WP_379819760.1">
    <property type="nucleotide sequence ID" value="NZ_JBHUMD010000005.1"/>
</dbReference>
<keyword evidence="2" id="KW-0645">Protease</keyword>
<feature type="domain" description="Secretion system C-terminal sorting" evidence="9">
    <location>
        <begin position="487"/>
        <end position="553"/>
    </location>
</feature>
<reference evidence="11" key="1">
    <citation type="journal article" date="2019" name="Int. J. Syst. Evol. Microbiol.">
        <title>The Global Catalogue of Microorganisms (GCM) 10K type strain sequencing project: providing services to taxonomists for standard genome sequencing and annotation.</title>
        <authorList>
            <consortium name="The Broad Institute Genomics Platform"/>
            <consortium name="The Broad Institute Genome Sequencing Center for Infectious Disease"/>
            <person name="Wu L."/>
            <person name="Ma J."/>
        </authorList>
    </citation>
    <scope>NUCLEOTIDE SEQUENCE [LARGE SCALE GENOMIC DNA]</scope>
    <source>
        <strain evidence="11">KCTC 42107</strain>
    </source>
</reference>
<evidence type="ECO:0000313" key="11">
    <source>
        <dbReference type="Proteomes" id="UP001597480"/>
    </source>
</evidence>
<dbReference type="SUPFAM" id="SSF52743">
    <property type="entry name" value="Subtilisin-like"/>
    <property type="match status" value="1"/>
</dbReference>
<dbReference type="InterPro" id="IPR015500">
    <property type="entry name" value="Peptidase_S8_subtilisin-rel"/>
</dbReference>
<protein>
    <submittedName>
        <fullName evidence="10">S8 family peptidase</fullName>
        <ecNumber evidence="10">3.4.-.-</ecNumber>
    </submittedName>
</protein>